<feature type="transmembrane region" description="Helical" evidence="6">
    <location>
        <begin position="245"/>
        <end position="263"/>
    </location>
</feature>
<evidence type="ECO:0000256" key="4">
    <source>
        <dbReference type="ARBA" id="ARBA00022989"/>
    </source>
</evidence>
<sequence>MQPNARMLTLACSATMMAQLGVTLYLPAMPVIAEALNISEAEGYNSLLMYLGGAAVPLVFAARVIRIFGRSAVLLAFCCIFLSGSVLSAWTCCDTGFYVSRTLQGLGGGGAALIGRALLSEIYSGARLAKHLSLLSYSFVFALIVGQVAGGYLVLLGHWKVLSFVMIFGSVMTIFLVLTVQRTLSVLDSHSRQRTDPAEYVFIVRQPAFYLPVILGGCGYGVFIVCQGVGVYVFDLLWGWGSSEYGVLGVWLGLAYFLGALSVRMALKTISVTALLVMGVMVLLAAVTAFFLSTLHYLERHFVVVAYVAVWYAQALMYPCVASMAVKKYPGLESMMLFSFLQQLVALFFGTLASLVMPGGMHAVALLTLGLGSMGAVVAVLLSLKRN</sequence>
<keyword evidence="5 6" id="KW-0472">Membrane</keyword>
<feature type="transmembrane region" description="Helical" evidence="6">
    <location>
        <begin position="208"/>
        <end position="233"/>
    </location>
</feature>
<comment type="caution">
    <text evidence="8">The sequence shown here is derived from an EMBL/GenBank/DDBJ whole genome shotgun (WGS) entry which is preliminary data.</text>
</comment>
<dbReference type="InterPro" id="IPR036259">
    <property type="entry name" value="MFS_trans_sf"/>
</dbReference>
<dbReference type="Pfam" id="PF07690">
    <property type="entry name" value="MFS_1"/>
    <property type="match status" value="1"/>
</dbReference>
<keyword evidence="4 6" id="KW-1133">Transmembrane helix</keyword>
<evidence type="ECO:0000256" key="5">
    <source>
        <dbReference type="ARBA" id="ARBA00023136"/>
    </source>
</evidence>
<reference evidence="8" key="2">
    <citation type="submission" date="2021-09" db="EMBL/GenBank/DDBJ databases">
        <authorList>
            <person name="Gilroy R."/>
        </authorList>
    </citation>
    <scope>NUCLEOTIDE SEQUENCE</scope>
    <source>
        <strain evidence="8">ChiSjej2B20-17149</strain>
    </source>
</reference>
<feature type="transmembrane region" description="Helical" evidence="6">
    <location>
        <begin position="102"/>
        <end position="119"/>
    </location>
</feature>
<dbReference type="Proteomes" id="UP000752172">
    <property type="component" value="Unassembled WGS sequence"/>
</dbReference>
<protein>
    <submittedName>
        <fullName evidence="8">MFS transporter</fullName>
    </submittedName>
</protein>
<organism evidence="8 9">
    <name type="scientific">Pseudomonas lactis</name>
    <dbReference type="NCBI Taxonomy" id="1615674"/>
    <lineage>
        <taxon>Bacteria</taxon>
        <taxon>Pseudomonadati</taxon>
        <taxon>Pseudomonadota</taxon>
        <taxon>Gammaproteobacteria</taxon>
        <taxon>Pseudomonadales</taxon>
        <taxon>Pseudomonadaceae</taxon>
        <taxon>Pseudomonas</taxon>
    </lineage>
</organism>
<evidence type="ECO:0000256" key="1">
    <source>
        <dbReference type="ARBA" id="ARBA00004141"/>
    </source>
</evidence>
<evidence type="ECO:0000313" key="8">
    <source>
        <dbReference type="EMBL" id="HJH17322.1"/>
    </source>
</evidence>
<evidence type="ECO:0000259" key="7">
    <source>
        <dbReference type="PROSITE" id="PS50850"/>
    </source>
</evidence>
<feature type="transmembrane region" description="Helical" evidence="6">
    <location>
        <begin position="131"/>
        <end position="155"/>
    </location>
</feature>
<dbReference type="PANTHER" id="PTHR42718">
    <property type="entry name" value="MAJOR FACILITATOR SUPERFAMILY MULTIDRUG TRANSPORTER MFSC"/>
    <property type="match status" value="1"/>
</dbReference>
<feature type="transmembrane region" description="Helical" evidence="6">
    <location>
        <begin position="275"/>
        <end position="298"/>
    </location>
</feature>
<dbReference type="GO" id="GO:0022857">
    <property type="term" value="F:transmembrane transporter activity"/>
    <property type="evidence" value="ECO:0007669"/>
    <property type="project" value="InterPro"/>
</dbReference>
<feature type="transmembrane region" description="Helical" evidence="6">
    <location>
        <begin position="363"/>
        <end position="384"/>
    </location>
</feature>
<evidence type="ECO:0000256" key="3">
    <source>
        <dbReference type="ARBA" id="ARBA00022692"/>
    </source>
</evidence>
<feature type="transmembrane region" description="Helical" evidence="6">
    <location>
        <begin position="337"/>
        <end position="357"/>
    </location>
</feature>
<reference evidence="8" key="1">
    <citation type="journal article" date="2021" name="PeerJ">
        <title>Extensive microbial diversity within the chicken gut microbiome revealed by metagenomics and culture.</title>
        <authorList>
            <person name="Gilroy R."/>
            <person name="Ravi A."/>
            <person name="Getino M."/>
            <person name="Pursley I."/>
            <person name="Horton D.L."/>
            <person name="Alikhan N.F."/>
            <person name="Baker D."/>
            <person name="Gharbi K."/>
            <person name="Hall N."/>
            <person name="Watson M."/>
            <person name="Adriaenssens E.M."/>
            <person name="Foster-Nyarko E."/>
            <person name="Jarju S."/>
            <person name="Secka A."/>
            <person name="Antonio M."/>
            <person name="Oren A."/>
            <person name="Chaudhuri R.R."/>
            <person name="La Ragione R."/>
            <person name="Hildebrand F."/>
            <person name="Pallen M.J."/>
        </authorList>
    </citation>
    <scope>NUCLEOTIDE SEQUENCE</scope>
    <source>
        <strain evidence="8">ChiSjej2B20-17149</strain>
    </source>
</reference>
<feature type="transmembrane region" description="Helical" evidence="6">
    <location>
        <begin position="47"/>
        <end position="65"/>
    </location>
</feature>
<dbReference type="PROSITE" id="PS50850">
    <property type="entry name" value="MFS"/>
    <property type="match status" value="1"/>
</dbReference>
<accession>A0A921NE74</accession>
<dbReference type="PANTHER" id="PTHR42718:SF9">
    <property type="entry name" value="MAJOR FACILITATOR SUPERFAMILY MULTIDRUG TRANSPORTER MFSC"/>
    <property type="match status" value="1"/>
</dbReference>
<dbReference type="InterPro" id="IPR011701">
    <property type="entry name" value="MFS"/>
</dbReference>
<feature type="transmembrane region" description="Helical" evidence="6">
    <location>
        <begin position="161"/>
        <end position="187"/>
    </location>
</feature>
<dbReference type="SUPFAM" id="SSF103473">
    <property type="entry name" value="MFS general substrate transporter"/>
    <property type="match status" value="1"/>
</dbReference>
<evidence type="ECO:0000256" key="6">
    <source>
        <dbReference type="SAM" id="Phobius"/>
    </source>
</evidence>
<gene>
    <name evidence="8" type="ORF">K8W20_01230</name>
</gene>
<keyword evidence="2" id="KW-0813">Transport</keyword>
<dbReference type="EMBL" id="DYTS01000022">
    <property type="protein sequence ID" value="HJH17322.1"/>
    <property type="molecule type" value="Genomic_DNA"/>
</dbReference>
<dbReference type="AlphaFoldDB" id="A0A921NE74"/>
<name>A0A921NE74_9PSED</name>
<dbReference type="RefSeq" id="WP_278914916.1">
    <property type="nucleotide sequence ID" value="NZ_DYTS01000022.1"/>
</dbReference>
<feature type="domain" description="Major facilitator superfamily (MFS) profile" evidence="7">
    <location>
        <begin position="7"/>
        <end position="387"/>
    </location>
</feature>
<feature type="transmembrane region" description="Helical" evidence="6">
    <location>
        <begin position="72"/>
        <end position="90"/>
    </location>
</feature>
<dbReference type="Gene3D" id="1.20.1720.10">
    <property type="entry name" value="Multidrug resistance protein D"/>
    <property type="match status" value="1"/>
</dbReference>
<evidence type="ECO:0000256" key="2">
    <source>
        <dbReference type="ARBA" id="ARBA00022448"/>
    </source>
</evidence>
<proteinExistence type="predicted"/>
<keyword evidence="3 6" id="KW-0812">Transmembrane</keyword>
<comment type="subcellular location">
    <subcellularLocation>
        <location evidence="1">Membrane</location>
        <topology evidence="1">Multi-pass membrane protein</topology>
    </subcellularLocation>
</comment>
<feature type="transmembrane region" description="Helical" evidence="6">
    <location>
        <begin position="304"/>
        <end position="325"/>
    </location>
</feature>
<dbReference type="GO" id="GO:0016020">
    <property type="term" value="C:membrane"/>
    <property type="evidence" value="ECO:0007669"/>
    <property type="project" value="UniProtKB-SubCell"/>
</dbReference>
<dbReference type="InterPro" id="IPR020846">
    <property type="entry name" value="MFS_dom"/>
</dbReference>
<feature type="transmembrane region" description="Helical" evidence="6">
    <location>
        <begin position="7"/>
        <end position="27"/>
    </location>
</feature>
<evidence type="ECO:0000313" key="9">
    <source>
        <dbReference type="Proteomes" id="UP000752172"/>
    </source>
</evidence>